<evidence type="ECO:0000256" key="1">
    <source>
        <dbReference type="ARBA" id="ARBA00004141"/>
    </source>
</evidence>
<comment type="subcellular location">
    <subcellularLocation>
        <location evidence="1">Membrane</location>
        <topology evidence="1">Multi-pass membrane protein</topology>
    </subcellularLocation>
</comment>
<proteinExistence type="inferred from homology"/>
<feature type="transmembrane region" description="Helical" evidence="6">
    <location>
        <begin position="179"/>
        <end position="197"/>
    </location>
</feature>
<dbReference type="InterPro" id="IPR050638">
    <property type="entry name" value="AA-Vitamin_Transporters"/>
</dbReference>
<comment type="caution">
    <text evidence="8">The sequence shown here is derived from an EMBL/GenBank/DDBJ whole genome shotgun (WGS) entry which is preliminary data.</text>
</comment>
<feature type="transmembrane region" description="Helical" evidence="6">
    <location>
        <begin position="35"/>
        <end position="58"/>
    </location>
</feature>
<dbReference type="GO" id="GO:0016020">
    <property type="term" value="C:membrane"/>
    <property type="evidence" value="ECO:0007669"/>
    <property type="project" value="UniProtKB-SubCell"/>
</dbReference>
<comment type="similarity">
    <text evidence="2">Belongs to the EamA transporter family.</text>
</comment>
<evidence type="ECO:0000313" key="8">
    <source>
        <dbReference type="EMBL" id="KLU24517.1"/>
    </source>
</evidence>
<gene>
    <name evidence="8" type="ORF">EOS_19640</name>
</gene>
<protein>
    <submittedName>
        <fullName evidence="8">Multidrug DMT transporter permease</fullName>
    </submittedName>
</protein>
<feature type="transmembrane region" description="Helical" evidence="6">
    <location>
        <begin position="96"/>
        <end position="115"/>
    </location>
</feature>
<dbReference type="Proteomes" id="UP000035963">
    <property type="component" value="Unassembled WGS sequence"/>
</dbReference>
<dbReference type="InterPro" id="IPR000620">
    <property type="entry name" value="EamA_dom"/>
</dbReference>
<keyword evidence="4 6" id="KW-1133">Transmembrane helix</keyword>
<dbReference type="SUPFAM" id="SSF103481">
    <property type="entry name" value="Multidrug resistance efflux transporter EmrE"/>
    <property type="match status" value="2"/>
</dbReference>
<dbReference type="Pfam" id="PF00892">
    <property type="entry name" value="EamA"/>
    <property type="match status" value="2"/>
</dbReference>
<feature type="transmembrane region" description="Helical" evidence="6">
    <location>
        <begin position="147"/>
        <end position="167"/>
    </location>
</feature>
<dbReference type="InterPro" id="IPR037185">
    <property type="entry name" value="EmrE-like"/>
</dbReference>
<evidence type="ECO:0000259" key="7">
    <source>
        <dbReference type="Pfam" id="PF00892"/>
    </source>
</evidence>
<dbReference type="EMBL" id="AEJF01000123">
    <property type="protein sequence ID" value="KLU24517.1"/>
    <property type="molecule type" value="Genomic_DNA"/>
</dbReference>
<keyword evidence="5 6" id="KW-0472">Membrane</keyword>
<evidence type="ECO:0000256" key="6">
    <source>
        <dbReference type="SAM" id="Phobius"/>
    </source>
</evidence>
<feature type="transmembrane region" description="Helical" evidence="6">
    <location>
        <begin position="122"/>
        <end position="141"/>
    </location>
</feature>
<feature type="domain" description="EamA" evidence="7">
    <location>
        <begin position="150"/>
        <end position="281"/>
    </location>
</feature>
<evidence type="ECO:0000256" key="4">
    <source>
        <dbReference type="ARBA" id="ARBA00022989"/>
    </source>
</evidence>
<accession>A0A0J1CV90</accession>
<feature type="transmembrane region" description="Helical" evidence="6">
    <location>
        <begin position="242"/>
        <end position="259"/>
    </location>
</feature>
<reference evidence="8 9" key="1">
    <citation type="journal article" date="2015" name="Genome Announc.">
        <title>Draft Genome Sequence of Burkholderia sp. Strain PML1(12), an Ectomycorrhizosphere-Inhabiting Bacterium with Effective Mineral-Weathering Ability.</title>
        <authorList>
            <person name="Uroz S."/>
            <person name="Oger P."/>
        </authorList>
    </citation>
    <scope>NUCLEOTIDE SEQUENCE [LARGE SCALE GENOMIC DNA]</scope>
    <source>
        <strain evidence="9">PML1(12)</strain>
    </source>
</reference>
<dbReference type="OrthoDB" id="9809509at2"/>
<evidence type="ECO:0000313" key="9">
    <source>
        <dbReference type="Proteomes" id="UP000035963"/>
    </source>
</evidence>
<name>A0A0J1CV90_9BURK</name>
<feature type="transmembrane region" description="Helical" evidence="6">
    <location>
        <begin position="70"/>
        <end position="90"/>
    </location>
</feature>
<dbReference type="PANTHER" id="PTHR32322">
    <property type="entry name" value="INNER MEMBRANE TRANSPORTER"/>
    <property type="match status" value="1"/>
</dbReference>
<evidence type="ECO:0000256" key="3">
    <source>
        <dbReference type="ARBA" id="ARBA00022692"/>
    </source>
</evidence>
<organism evidence="8 9">
    <name type="scientific">Caballeronia mineralivorans PML1(12)</name>
    <dbReference type="NCBI Taxonomy" id="908627"/>
    <lineage>
        <taxon>Bacteria</taxon>
        <taxon>Pseudomonadati</taxon>
        <taxon>Pseudomonadota</taxon>
        <taxon>Betaproteobacteria</taxon>
        <taxon>Burkholderiales</taxon>
        <taxon>Burkholderiaceae</taxon>
        <taxon>Caballeronia</taxon>
    </lineage>
</organism>
<dbReference type="AlphaFoldDB" id="A0A0J1CV90"/>
<keyword evidence="9" id="KW-1185">Reference proteome</keyword>
<dbReference type="PATRIC" id="fig|908627.4.peg.4401"/>
<keyword evidence="3 6" id="KW-0812">Transmembrane</keyword>
<feature type="transmembrane region" description="Helical" evidence="6">
    <location>
        <begin position="209"/>
        <end position="230"/>
    </location>
</feature>
<sequence length="289" mass="30579">MAFVKTAVAAYGSTALFVLLWSSGAIVSKLGLDHAPAFVFLVLRFALASSVLAMLGVWRGRWLPAPGTRLQVAITGALLTGGYPICYLLALDRGLTPGILTTVLGVQPILTLVLLERRLTAARFGGLLLALGGLSLVVFTAGDAERFPLAGVFLASASLACMTFGAILQKRLKQQPADVLPLQNVVGLTLSMLFVPFEPMTFVPSADFLVALLWLGIVISVVAQLLFYRLMQAGNLVNVTSLFYLVPVVTAIMDFLVLGNRLAPLGVAGMASILAGLVLAFRAAPVRVR</sequence>
<evidence type="ECO:0000256" key="2">
    <source>
        <dbReference type="ARBA" id="ARBA00007362"/>
    </source>
</evidence>
<evidence type="ECO:0000256" key="5">
    <source>
        <dbReference type="ARBA" id="ARBA00023136"/>
    </source>
</evidence>
<dbReference type="PANTHER" id="PTHR32322:SF2">
    <property type="entry name" value="EAMA DOMAIN-CONTAINING PROTEIN"/>
    <property type="match status" value="1"/>
</dbReference>
<dbReference type="RefSeq" id="WP_047848350.1">
    <property type="nucleotide sequence ID" value="NZ_AEJF01000123.1"/>
</dbReference>
<feature type="transmembrane region" description="Helical" evidence="6">
    <location>
        <begin position="265"/>
        <end position="284"/>
    </location>
</feature>
<feature type="domain" description="EamA" evidence="7">
    <location>
        <begin position="15"/>
        <end position="138"/>
    </location>
</feature>